<accession>A0ABU3BM05</accession>
<feature type="signal peptide" evidence="1">
    <location>
        <begin position="1"/>
        <end position="19"/>
    </location>
</feature>
<dbReference type="InterPro" id="IPR025665">
    <property type="entry name" value="Beta-barrel_OMP_2"/>
</dbReference>
<feature type="domain" description="Outer membrane protein beta-barrel" evidence="2">
    <location>
        <begin position="22"/>
        <end position="194"/>
    </location>
</feature>
<evidence type="ECO:0000256" key="1">
    <source>
        <dbReference type="SAM" id="SignalP"/>
    </source>
</evidence>
<protein>
    <submittedName>
        <fullName evidence="3">Porin family protein</fullName>
    </submittedName>
</protein>
<keyword evidence="1" id="KW-0732">Signal</keyword>
<feature type="chain" id="PRO_5045764100" evidence="1">
    <location>
        <begin position="20"/>
        <end position="221"/>
    </location>
</feature>
<proteinExistence type="predicted"/>
<name>A0ABU3BM05_9BACT</name>
<evidence type="ECO:0000259" key="2">
    <source>
        <dbReference type="Pfam" id="PF13568"/>
    </source>
</evidence>
<organism evidence="3 4">
    <name type="scientific">Rubrivirga litoralis</name>
    <dbReference type="NCBI Taxonomy" id="3075598"/>
    <lineage>
        <taxon>Bacteria</taxon>
        <taxon>Pseudomonadati</taxon>
        <taxon>Rhodothermota</taxon>
        <taxon>Rhodothermia</taxon>
        <taxon>Rhodothermales</taxon>
        <taxon>Rubricoccaceae</taxon>
        <taxon>Rubrivirga</taxon>
    </lineage>
</organism>
<evidence type="ECO:0000313" key="4">
    <source>
        <dbReference type="Proteomes" id="UP001267426"/>
    </source>
</evidence>
<gene>
    <name evidence="3" type="ORF">RM540_01085</name>
</gene>
<dbReference type="RefSeq" id="WP_311661357.1">
    <property type="nucleotide sequence ID" value="NZ_JAVRHT010000001.1"/>
</dbReference>
<sequence>MRYALLSLLALGLALPTAAQTTYGVRAGLNVSDVVGFDDNDIAVGIDKTPSLGFVGGVFAEVPVSPRFSIRPEVLYSRKGVSFDPSDDFVDDIVDFDSGISLGYIEVPVLARVGVPLGQFLDAGLLVGPTFAFKVSESFDANGSVGGVDFDLDDLITEDGEDAFETFDFGLAVGAEVGSGPFYVDLRYTPSLLNANRNDSDLAPTLRNSVFSVTGTFKFGR</sequence>
<keyword evidence="4" id="KW-1185">Reference proteome</keyword>
<dbReference type="EMBL" id="JAVRHT010000001">
    <property type="protein sequence ID" value="MDT0630329.1"/>
    <property type="molecule type" value="Genomic_DNA"/>
</dbReference>
<reference evidence="3 4" key="1">
    <citation type="submission" date="2023-09" db="EMBL/GenBank/DDBJ databases">
        <authorList>
            <person name="Rey-Velasco X."/>
        </authorList>
    </citation>
    <scope>NUCLEOTIDE SEQUENCE [LARGE SCALE GENOMIC DNA]</scope>
    <source>
        <strain evidence="3 4">F394</strain>
    </source>
</reference>
<dbReference type="Proteomes" id="UP001267426">
    <property type="component" value="Unassembled WGS sequence"/>
</dbReference>
<comment type="caution">
    <text evidence="3">The sequence shown here is derived from an EMBL/GenBank/DDBJ whole genome shotgun (WGS) entry which is preliminary data.</text>
</comment>
<dbReference type="Pfam" id="PF13568">
    <property type="entry name" value="OMP_b-brl_2"/>
    <property type="match status" value="1"/>
</dbReference>
<evidence type="ECO:0000313" key="3">
    <source>
        <dbReference type="EMBL" id="MDT0630329.1"/>
    </source>
</evidence>